<feature type="region of interest" description="Disordered" evidence="1">
    <location>
        <begin position="156"/>
        <end position="186"/>
    </location>
</feature>
<dbReference type="EMBL" id="SRRH01000064">
    <property type="protein sequence ID" value="KAG6300516.1"/>
    <property type="molecule type" value="Genomic_DNA"/>
</dbReference>
<keyword evidence="3" id="KW-1185">Reference proteome</keyword>
<evidence type="ECO:0000256" key="1">
    <source>
        <dbReference type="SAM" id="MobiDB-lite"/>
    </source>
</evidence>
<protein>
    <submittedName>
        <fullName evidence="2">Uncharacterized protein</fullName>
    </submittedName>
</protein>
<gene>
    <name evidence="2" type="ORF">E4U09_006796</name>
</gene>
<accession>A0A9P7U898</accession>
<proteinExistence type="predicted"/>
<evidence type="ECO:0000313" key="3">
    <source>
        <dbReference type="Proteomes" id="UP000707071"/>
    </source>
</evidence>
<sequence>MDLSYHLVEHHAEERSGLPSVAHVENGQTGNDEERLRLASGKLPSDFFVPPTLGDAMQNDAFMGGWKAAAFSPMNNVSDEPSVFTAKLGDHHGPRLATSISAFQVRIPPVPEFVGRELEAMCIQQQEDETGGHDGDDGNNEDAGSVHVEHVEYGQQGSHLSSGFADNGGSEERLALPRVSPTTPTLTSTIYSRSLSSRRFPSIESVMYNDSAIQSPFQSTSIIANANSGTRAGSVRPAVVRQPLIDDDESDLSWLTDDDELSLSWLTDDDELSLSCRDAGTRSFAISPVLP</sequence>
<organism evidence="2 3">
    <name type="scientific">Claviceps aff. purpurea</name>
    <dbReference type="NCBI Taxonomy" id="1967640"/>
    <lineage>
        <taxon>Eukaryota</taxon>
        <taxon>Fungi</taxon>
        <taxon>Dikarya</taxon>
        <taxon>Ascomycota</taxon>
        <taxon>Pezizomycotina</taxon>
        <taxon>Sordariomycetes</taxon>
        <taxon>Hypocreomycetidae</taxon>
        <taxon>Hypocreales</taxon>
        <taxon>Clavicipitaceae</taxon>
        <taxon>Claviceps</taxon>
    </lineage>
</organism>
<evidence type="ECO:0000313" key="2">
    <source>
        <dbReference type="EMBL" id="KAG6300516.1"/>
    </source>
</evidence>
<dbReference type="Proteomes" id="UP000707071">
    <property type="component" value="Unassembled WGS sequence"/>
</dbReference>
<name>A0A9P7U898_9HYPO</name>
<reference evidence="2 3" key="1">
    <citation type="journal article" date="2020" name="bioRxiv">
        <title>Whole genome comparisons of ergot fungi reveals the divergence and evolution of species within the genus Claviceps are the result of varying mechanisms driving genome evolution and host range expansion.</title>
        <authorList>
            <person name="Wyka S.A."/>
            <person name="Mondo S.J."/>
            <person name="Liu M."/>
            <person name="Dettman J."/>
            <person name="Nalam V."/>
            <person name="Broders K.D."/>
        </authorList>
    </citation>
    <scope>NUCLEOTIDE SEQUENCE [LARGE SCALE GENOMIC DNA]</scope>
    <source>
        <strain evidence="2 3">Clav52</strain>
    </source>
</reference>
<dbReference type="AlphaFoldDB" id="A0A9P7U898"/>
<comment type="caution">
    <text evidence="2">The sequence shown here is derived from an EMBL/GenBank/DDBJ whole genome shotgun (WGS) entry which is preliminary data.</text>
</comment>